<reference evidence="2 3" key="1">
    <citation type="journal article" date="2020" name="IScience">
        <title>Genome Sequencing of the Endangered Kingdonia uniflora (Circaeasteraceae, Ranunculales) Reveals Potential Mechanisms of Evolutionary Specialization.</title>
        <authorList>
            <person name="Sun Y."/>
            <person name="Deng T."/>
            <person name="Zhang A."/>
            <person name="Moore M.J."/>
            <person name="Landis J.B."/>
            <person name="Lin N."/>
            <person name="Zhang H."/>
            <person name="Zhang X."/>
            <person name="Huang J."/>
            <person name="Zhang X."/>
            <person name="Sun H."/>
            <person name="Wang H."/>
        </authorList>
    </citation>
    <scope>NUCLEOTIDE SEQUENCE [LARGE SCALE GENOMIC DNA]</scope>
    <source>
        <strain evidence="2">TB1705</strain>
        <tissue evidence="2">Leaf</tissue>
    </source>
</reference>
<proteinExistence type="predicted"/>
<accession>A0A7J7LY60</accession>
<protein>
    <submittedName>
        <fullName evidence="2">Uncharacterized protein</fullName>
    </submittedName>
</protein>
<feature type="region of interest" description="Disordered" evidence="1">
    <location>
        <begin position="1"/>
        <end position="23"/>
    </location>
</feature>
<evidence type="ECO:0000313" key="2">
    <source>
        <dbReference type="EMBL" id="KAF6147591.1"/>
    </source>
</evidence>
<keyword evidence="3" id="KW-1185">Reference proteome</keyword>
<name>A0A7J7LY60_9MAGN</name>
<dbReference type="EMBL" id="JACGCM010001886">
    <property type="protein sequence ID" value="KAF6147591.1"/>
    <property type="molecule type" value="Genomic_DNA"/>
</dbReference>
<comment type="caution">
    <text evidence="2">The sequence shown here is derived from an EMBL/GenBank/DDBJ whole genome shotgun (WGS) entry which is preliminary data.</text>
</comment>
<dbReference type="OrthoDB" id="9970435at2759"/>
<gene>
    <name evidence="2" type="ORF">GIB67_031582</name>
</gene>
<sequence length="178" mass="20349">MSSNSKMLSSEGSSDREGSETGSEDRGIFEFFGWVYHLGVNSIGHDYCHLRFLFVRGKYVEMYKRDPHENPGIKPITKGAVGHTLMVEELGRRRVNHGDLYAIRFYNRLDETRKGELLMESNKGLTESNKMMSKKIEVILAKLRALVSFDDNGRFADAIEDEVEIGEKKIVGKWRLEA</sequence>
<evidence type="ECO:0000313" key="3">
    <source>
        <dbReference type="Proteomes" id="UP000541444"/>
    </source>
</evidence>
<dbReference type="AlphaFoldDB" id="A0A7J7LY60"/>
<feature type="compositionally biased region" description="Basic and acidic residues" evidence="1">
    <location>
        <begin position="13"/>
        <end position="23"/>
    </location>
</feature>
<evidence type="ECO:0000256" key="1">
    <source>
        <dbReference type="SAM" id="MobiDB-lite"/>
    </source>
</evidence>
<dbReference type="Proteomes" id="UP000541444">
    <property type="component" value="Unassembled WGS sequence"/>
</dbReference>
<organism evidence="2 3">
    <name type="scientific">Kingdonia uniflora</name>
    <dbReference type="NCBI Taxonomy" id="39325"/>
    <lineage>
        <taxon>Eukaryota</taxon>
        <taxon>Viridiplantae</taxon>
        <taxon>Streptophyta</taxon>
        <taxon>Embryophyta</taxon>
        <taxon>Tracheophyta</taxon>
        <taxon>Spermatophyta</taxon>
        <taxon>Magnoliopsida</taxon>
        <taxon>Ranunculales</taxon>
        <taxon>Circaeasteraceae</taxon>
        <taxon>Kingdonia</taxon>
    </lineage>
</organism>